<feature type="transmembrane region" description="Helical" evidence="1">
    <location>
        <begin position="31"/>
        <end position="52"/>
    </location>
</feature>
<accession>A0A4Y3KB06</accession>
<reference evidence="3 4" key="1">
    <citation type="submission" date="2019-06" db="EMBL/GenBank/DDBJ databases">
        <title>Whole genome shotgun sequence of Cellulomonas uda NBRC 3747.</title>
        <authorList>
            <person name="Hosoyama A."/>
            <person name="Uohara A."/>
            <person name="Ohji S."/>
            <person name="Ichikawa N."/>
        </authorList>
    </citation>
    <scope>NUCLEOTIDE SEQUENCE [LARGE SCALE GENOMIC DNA]</scope>
    <source>
        <strain evidence="3 4">NBRC 3747</strain>
    </source>
</reference>
<feature type="domain" description="Phosphatidic acid phosphatase type 2/haloperoxidase" evidence="2">
    <location>
        <begin position="114"/>
        <end position="230"/>
    </location>
</feature>
<dbReference type="AlphaFoldDB" id="A0A4Y3KB06"/>
<dbReference type="InterPro" id="IPR036938">
    <property type="entry name" value="PAP2/HPO_sf"/>
</dbReference>
<keyword evidence="1" id="KW-1133">Transmembrane helix</keyword>
<proteinExistence type="predicted"/>
<feature type="transmembrane region" description="Helical" evidence="1">
    <location>
        <begin position="162"/>
        <end position="180"/>
    </location>
</feature>
<feature type="transmembrane region" description="Helical" evidence="1">
    <location>
        <begin position="85"/>
        <end position="109"/>
    </location>
</feature>
<keyword evidence="1" id="KW-0812">Transmembrane</keyword>
<sequence>MCRVTRQLLNRVRRTPRPVDPARAAHGARGLAFAVLTGVGTGVLVVAVALLVRGQWSPLVRLDEGAVQAGTRLAAAEPGLLRTLVVWQTVFLARNLVVPVLALCAWYWWRTRDTARACWAGATVLVGWALSNLLKELVRRARPVLDEPVEVAHGYSFPSGHATNTALMTTVLVLLVWPALRSRGLRVAAVSTAAVLTLLTALDRVMLGVHYPSDVVAGMLLGVGFALASYLAFRHWYQPQSRPHDEKGAA</sequence>
<dbReference type="EMBL" id="BJLP01000004">
    <property type="protein sequence ID" value="GEA80020.1"/>
    <property type="molecule type" value="Genomic_DNA"/>
</dbReference>
<evidence type="ECO:0000313" key="4">
    <source>
        <dbReference type="Proteomes" id="UP000315842"/>
    </source>
</evidence>
<evidence type="ECO:0000256" key="1">
    <source>
        <dbReference type="SAM" id="Phobius"/>
    </source>
</evidence>
<dbReference type="SMART" id="SM00014">
    <property type="entry name" value="acidPPc"/>
    <property type="match status" value="1"/>
</dbReference>
<feature type="transmembrane region" description="Helical" evidence="1">
    <location>
        <begin position="215"/>
        <end position="233"/>
    </location>
</feature>
<feature type="transmembrane region" description="Helical" evidence="1">
    <location>
        <begin position="187"/>
        <end position="209"/>
    </location>
</feature>
<gene>
    <name evidence="3" type="ORF">CUD01_04640</name>
</gene>
<dbReference type="InterPro" id="IPR000326">
    <property type="entry name" value="PAP2/HPO"/>
</dbReference>
<organism evidence="3 4">
    <name type="scientific">Cellulomonas uda</name>
    <dbReference type="NCBI Taxonomy" id="1714"/>
    <lineage>
        <taxon>Bacteria</taxon>
        <taxon>Bacillati</taxon>
        <taxon>Actinomycetota</taxon>
        <taxon>Actinomycetes</taxon>
        <taxon>Micrococcales</taxon>
        <taxon>Cellulomonadaceae</taxon>
        <taxon>Cellulomonas</taxon>
    </lineage>
</organism>
<protein>
    <recommendedName>
        <fullName evidence="2">Phosphatidic acid phosphatase type 2/haloperoxidase domain-containing protein</fullName>
    </recommendedName>
</protein>
<evidence type="ECO:0000313" key="3">
    <source>
        <dbReference type="EMBL" id="GEA80020.1"/>
    </source>
</evidence>
<dbReference type="SUPFAM" id="SSF48317">
    <property type="entry name" value="Acid phosphatase/Vanadium-dependent haloperoxidase"/>
    <property type="match status" value="1"/>
</dbReference>
<name>A0A4Y3KB06_CELUD</name>
<keyword evidence="4" id="KW-1185">Reference proteome</keyword>
<dbReference type="Proteomes" id="UP000315842">
    <property type="component" value="Unassembled WGS sequence"/>
</dbReference>
<dbReference type="Gene3D" id="1.20.144.10">
    <property type="entry name" value="Phosphatidic acid phosphatase type 2/haloperoxidase"/>
    <property type="match status" value="2"/>
</dbReference>
<feature type="transmembrane region" description="Helical" evidence="1">
    <location>
        <begin position="116"/>
        <end position="134"/>
    </location>
</feature>
<dbReference type="Pfam" id="PF01569">
    <property type="entry name" value="PAP2"/>
    <property type="match status" value="1"/>
</dbReference>
<comment type="caution">
    <text evidence="3">The sequence shown here is derived from an EMBL/GenBank/DDBJ whole genome shotgun (WGS) entry which is preliminary data.</text>
</comment>
<evidence type="ECO:0000259" key="2">
    <source>
        <dbReference type="SMART" id="SM00014"/>
    </source>
</evidence>
<dbReference type="CDD" id="cd03392">
    <property type="entry name" value="PAP2_like_2"/>
    <property type="match status" value="1"/>
</dbReference>
<dbReference type="PANTHER" id="PTHR14969:SF13">
    <property type="entry name" value="AT30094P"/>
    <property type="match status" value="1"/>
</dbReference>
<dbReference type="PANTHER" id="PTHR14969">
    <property type="entry name" value="SPHINGOSINE-1-PHOSPHATE PHOSPHOHYDROLASE"/>
    <property type="match status" value="1"/>
</dbReference>
<keyword evidence="1" id="KW-0472">Membrane</keyword>